<dbReference type="Proteomes" id="UP000288805">
    <property type="component" value="Unassembled WGS sequence"/>
</dbReference>
<dbReference type="PANTHER" id="PTHR33674">
    <property type="entry name" value="METHIONINE-S-OXIDE REDUCTASE"/>
    <property type="match status" value="1"/>
</dbReference>
<accession>A0A438KJA8</accession>
<reference evidence="1 2" key="1">
    <citation type="journal article" date="2018" name="PLoS Genet.">
        <title>Population sequencing reveals clonal diversity and ancestral inbreeding in the grapevine cultivar Chardonnay.</title>
        <authorList>
            <person name="Roach M.J."/>
            <person name="Johnson D.L."/>
            <person name="Bohlmann J."/>
            <person name="van Vuuren H.J."/>
            <person name="Jones S.J."/>
            <person name="Pretorius I.S."/>
            <person name="Schmidt S.A."/>
            <person name="Borneman A.R."/>
        </authorList>
    </citation>
    <scope>NUCLEOTIDE SEQUENCE [LARGE SCALE GENOMIC DNA]</scope>
    <source>
        <strain evidence="2">cv. Chardonnay</strain>
        <tissue evidence="1">Leaf</tissue>
    </source>
</reference>
<gene>
    <name evidence="1" type="primary">VvCHDp000067_2</name>
    <name evidence="1" type="ORF">CK203_002155</name>
</gene>
<evidence type="ECO:0000313" key="1">
    <source>
        <dbReference type="EMBL" id="RVX21284.1"/>
    </source>
</evidence>
<name>A0A438KJA8_VITVI</name>
<organism evidence="1 2">
    <name type="scientific">Vitis vinifera</name>
    <name type="common">Grape</name>
    <dbReference type="NCBI Taxonomy" id="29760"/>
    <lineage>
        <taxon>Eukaryota</taxon>
        <taxon>Viridiplantae</taxon>
        <taxon>Streptophyta</taxon>
        <taxon>Embryophyta</taxon>
        <taxon>Tracheophyta</taxon>
        <taxon>Spermatophyta</taxon>
        <taxon>Magnoliopsida</taxon>
        <taxon>eudicotyledons</taxon>
        <taxon>Gunneridae</taxon>
        <taxon>Pentapetalae</taxon>
        <taxon>rosids</taxon>
        <taxon>Vitales</taxon>
        <taxon>Vitaceae</taxon>
        <taxon>Viteae</taxon>
        <taxon>Vitis</taxon>
    </lineage>
</organism>
<dbReference type="AlphaFoldDB" id="A0A438KJA8"/>
<dbReference type="PANTHER" id="PTHR33674:SF10">
    <property type="entry name" value="YIPPEE DOMAIN-CONTAINING PROTEIN"/>
    <property type="match status" value="1"/>
</dbReference>
<dbReference type="InterPro" id="IPR045282">
    <property type="entry name" value="At4g08330-like"/>
</dbReference>
<evidence type="ECO:0000313" key="2">
    <source>
        <dbReference type="Proteomes" id="UP000288805"/>
    </source>
</evidence>
<proteinExistence type="predicted"/>
<comment type="caution">
    <text evidence="1">The sequence shown here is derived from an EMBL/GenBank/DDBJ whole genome shotgun (WGS) entry which is preliminary data.</text>
</comment>
<dbReference type="EMBL" id="QGNW01000005">
    <property type="protein sequence ID" value="RVX21284.1"/>
    <property type="molecule type" value="Genomic_DNA"/>
</dbReference>
<dbReference type="Pfam" id="PF24046">
    <property type="entry name" value="At4g08330"/>
    <property type="match status" value="1"/>
</dbReference>
<sequence>MGKSTLTHKWICGSCGYQLNLNSCNRTSVLGSKYEKSIKKGIISFFSIDETRFTQTNELRCLPYFNSRCSWGLFRRRSKLLCKKCGNHIGNAYKTNNRSGKLDSSAWDGISDSSRIYDIKICALQPSSSLESDAFV</sequence>
<protein>
    <submittedName>
        <fullName evidence="1">Uncharacterized protein, chloroplastic</fullName>
    </submittedName>
</protein>